<feature type="compositionally biased region" description="Basic residues" evidence="5">
    <location>
        <begin position="713"/>
        <end position="723"/>
    </location>
</feature>
<dbReference type="CDD" id="cd15534">
    <property type="entry name" value="PHD2_PHF12_Rco1"/>
    <property type="match status" value="1"/>
</dbReference>
<evidence type="ECO:0000256" key="4">
    <source>
        <dbReference type="PROSITE-ProRule" id="PRU00146"/>
    </source>
</evidence>
<dbReference type="GO" id="GO:0032221">
    <property type="term" value="C:Rpd3S complex"/>
    <property type="evidence" value="ECO:0007669"/>
    <property type="project" value="TreeGrafter"/>
</dbReference>
<feature type="region of interest" description="Disordered" evidence="5">
    <location>
        <begin position="544"/>
        <end position="619"/>
    </location>
</feature>
<dbReference type="PANTHER" id="PTHR47636:SF1">
    <property type="entry name" value="TRANSCRIPTIONAL REGULATORY PROTEIN RCO1"/>
    <property type="match status" value="1"/>
</dbReference>
<evidence type="ECO:0000256" key="5">
    <source>
        <dbReference type="SAM" id="MobiDB-lite"/>
    </source>
</evidence>
<evidence type="ECO:0000313" key="8">
    <source>
        <dbReference type="Proteomes" id="UP000757232"/>
    </source>
</evidence>
<dbReference type="InterPro" id="IPR011011">
    <property type="entry name" value="Znf_FYVE_PHD"/>
</dbReference>
<feature type="compositionally biased region" description="Polar residues" evidence="5">
    <location>
        <begin position="687"/>
        <end position="711"/>
    </location>
</feature>
<feature type="compositionally biased region" description="Basic and acidic residues" evidence="5">
    <location>
        <begin position="552"/>
        <end position="562"/>
    </location>
</feature>
<dbReference type="InterPro" id="IPR052819">
    <property type="entry name" value="Chromatin_regulatory_protein"/>
</dbReference>
<accession>A0A9Q5I492</accession>
<dbReference type="PROSITE" id="PS01359">
    <property type="entry name" value="ZF_PHD_1"/>
    <property type="match status" value="1"/>
</dbReference>
<feature type="compositionally biased region" description="Low complexity" evidence="5">
    <location>
        <begin position="492"/>
        <end position="506"/>
    </location>
</feature>
<keyword evidence="1" id="KW-0479">Metal-binding</keyword>
<gene>
    <name evidence="7" type="ORF">A7U60_g1347</name>
</gene>
<dbReference type="Gene3D" id="2.30.30.1150">
    <property type="match status" value="1"/>
</dbReference>
<dbReference type="PROSITE" id="PS50016">
    <property type="entry name" value="ZF_PHD_2"/>
    <property type="match status" value="1"/>
</dbReference>
<keyword evidence="2 4" id="KW-0863">Zinc-finger</keyword>
<dbReference type="InterPro" id="IPR019786">
    <property type="entry name" value="Zinc_finger_PHD-type_CS"/>
</dbReference>
<evidence type="ECO:0000256" key="2">
    <source>
        <dbReference type="ARBA" id="ARBA00022771"/>
    </source>
</evidence>
<organism evidence="7 8">
    <name type="scientific">Sanghuangporus baumii</name>
    <name type="common">Phellinus baumii</name>
    <dbReference type="NCBI Taxonomy" id="108892"/>
    <lineage>
        <taxon>Eukaryota</taxon>
        <taxon>Fungi</taxon>
        <taxon>Dikarya</taxon>
        <taxon>Basidiomycota</taxon>
        <taxon>Agaricomycotina</taxon>
        <taxon>Agaricomycetes</taxon>
        <taxon>Hymenochaetales</taxon>
        <taxon>Hymenochaetaceae</taxon>
        <taxon>Sanghuangporus</taxon>
    </lineage>
</organism>
<dbReference type="PANTHER" id="PTHR47636">
    <property type="entry name" value="TRANSCRIPTIONAL REGULATORY PROTEIN RCO1"/>
    <property type="match status" value="1"/>
</dbReference>
<feature type="region of interest" description="Disordered" evidence="5">
    <location>
        <begin position="80"/>
        <end position="110"/>
    </location>
</feature>
<name>A0A9Q5I492_SANBA</name>
<feature type="compositionally biased region" description="Polar residues" evidence="5">
    <location>
        <begin position="724"/>
        <end position="735"/>
    </location>
</feature>
<dbReference type="InterPro" id="IPR013083">
    <property type="entry name" value="Znf_RING/FYVE/PHD"/>
</dbReference>
<feature type="domain" description="PHD-type" evidence="6">
    <location>
        <begin position="210"/>
        <end position="261"/>
    </location>
</feature>
<dbReference type="OrthoDB" id="5876363at2759"/>
<sequence>MSTVPSCLLNPLPVIQPQRLDGDPSLATEILPGPPSLESISQISKRNEPRKFPVPSYLPLSDPGTTYTSLAGGMAAMALDDNGSRRKRARLDKGISHRSQRTSSRHLAGNSALGDQFMMLEADITSSQRGMDDASIFNEDDRSTSHSRSTSAPLSGEAQEQSISENGPRIINGKGKEKEKENTEKVAQVRVKEEPVALQLADMPNGPMNEDYCSSCSSVGALVYCDGCPRAFHLWCLDPPMDPSDFPEGEESWFCPTCKVDRGPQPRSSHTFLSPLIQQLQNTIPTEFRLPEEIRTFFRDGPGGVYMDNSSVKANRIGRHGFAEERDPFRLKDNKGAPVICFRCGMSALPDEPELGHSTRARGASTVSPQSQRWKSMISCDFCPLHWHVDCLDPPMTSLPPISRKWKCPNHANSSAPKARTPRVVAPPIDIIEPRQRNNGNIEVINSEFSSRPEEKMSIDELLINGRRYRVPERIIVVDFWNKIRQPRGVKTSVSAASSPLTSLSSLEDRSDQPPALMLNDQPSSSDILRVAELLCHLQSGEANTRLPTGLSKKEAREEMRKARSGRHGANSSGLKNEIHRAHPCRPWTASKLPSKSRSRKDGMNGVGPSHPHDKVSRITLRSTSRLGGVSPEASSIHCLHDADAKQGASLVNGFRPTSIAKSINGPSRARTSTSPLKIRIPGRLLQNRSTNGTASESTSTQPPASISSLQVRPRRSLRHHASTSRTGSERSLSVDQDGRL</sequence>
<evidence type="ECO:0000313" key="7">
    <source>
        <dbReference type="EMBL" id="OCB91393.1"/>
    </source>
</evidence>
<dbReference type="GO" id="GO:0008270">
    <property type="term" value="F:zinc ion binding"/>
    <property type="evidence" value="ECO:0007669"/>
    <property type="project" value="UniProtKB-KW"/>
</dbReference>
<feature type="region of interest" description="Disordered" evidence="5">
    <location>
        <begin position="134"/>
        <end position="184"/>
    </location>
</feature>
<dbReference type="Proteomes" id="UP000757232">
    <property type="component" value="Unassembled WGS sequence"/>
</dbReference>
<dbReference type="SMART" id="SM00249">
    <property type="entry name" value="PHD"/>
    <property type="match status" value="2"/>
</dbReference>
<dbReference type="InterPro" id="IPR019787">
    <property type="entry name" value="Znf_PHD-finger"/>
</dbReference>
<feature type="compositionally biased region" description="Polar residues" evidence="5">
    <location>
        <begin position="660"/>
        <end position="676"/>
    </location>
</feature>
<dbReference type="EMBL" id="LNZH02000090">
    <property type="protein sequence ID" value="OCB91393.1"/>
    <property type="molecule type" value="Genomic_DNA"/>
</dbReference>
<keyword evidence="3" id="KW-0862">Zinc</keyword>
<proteinExistence type="predicted"/>
<feature type="region of interest" description="Disordered" evidence="5">
    <location>
        <begin position="658"/>
        <end position="741"/>
    </location>
</feature>
<dbReference type="SUPFAM" id="SSF57903">
    <property type="entry name" value="FYVE/PHD zinc finger"/>
    <property type="match status" value="2"/>
</dbReference>
<evidence type="ECO:0000259" key="6">
    <source>
        <dbReference type="PROSITE" id="PS50016"/>
    </source>
</evidence>
<dbReference type="GO" id="GO:0006357">
    <property type="term" value="P:regulation of transcription by RNA polymerase II"/>
    <property type="evidence" value="ECO:0007669"/>
    <property type="project" value="TreeGrafter"/>
</dbReference>
<reference evidence="7" key="1">
    <citation type="submission" date="2016-06" db="EMBL/GenBank/DDBJ databases">
        <title>Draft Genome sequence of the fungus Inonotus baumii.</title>
        <authorList>
            <person name="Zhu H."/>
            <person name="Lin W."/>
        </authorList>
    </citation>
    <scope>NUCLEOTIDE SEQUENCE</scope>
    <source>
        <strain evidence="7">821</strain>
    </source>
</reference>
<dbReference type="InterPro" id="IPR001965">
    <property type="entry name" value="Znf_PHD"/>
</dbReference>
<evidence type="ECO:0000256" key="3">
    <source>
        <dbReference type="ARBA" id="ARBA00022833"/>
    </source>
</evidence>
<keyword evidence="8" id="KW-1185">Reference proteome</keyword>
<comment type="caution">
    <text evidence="7">The sequence shown here is derived from an EMBL/GenBank/DDBJ whole genome shotgun (WGS) entry which is preliminary data.</text>
</comment>
<dbReference type="AlphaFoldDB" id="A0A9Q5I492"/>
<dbReference type="Gene3D" id="3.30.40.10">
    <property type="entry name" value="Zinc/RING finger domain, C3HC4 (zinc finger)"/>
    <property type="match status" value="1"/>
</dbReference>
<evidence type="ECO:0000256" key="1">
    <source>
        <dbReference type="ARBA" id="ARBA00022723"/>
    </source>
</evidence>
<protein>
    <recommendedName>
        <fullName evidence="6">PHD-type domain-containing protein</fullName>
    </recommendedName>
</protein>
<feature type="region of interest" description="Disordered" evidence="5">
    <location>
        <begin position="491"/>
        <end position="522"/>
    </location>
</feature>
<feature type="compositionally biased region" description="Basic residues" evidence="5">
    <location>
        <begin position="85"/>
        <end position="104"/>
    </location>
</feature>
<dbReference type="Pfam" id="PF00628">
    <property type="entry name" value="PHD"/>
    <property type="match status" value="2"/>
</dbReference>
<feature type="compositionally biased region" description="Basic and acidic residues" evidence="5">
    <location>
        <begin position="174"/>
        <end position="184"/>
    </location>
</feature>